<feature type="compositionally biased region" description="Acidic residues" evidence="1">
    <location>
        <begin position="502"/>
        <end position="514"/>
    </location>
</feature>
<evidence type="ECO:0000313" key="3">
    <source>
        <dbReference type="Proteomes" id="UP000265515"/>
    </source>
</evidence>
<feature type="region of interest" description="Disordered" evidence="1">
    <location>
        <begin position="502"/>
        <end position="522"/>
    </location>
</feature>
<feature type="region of interest" description="Disordered" evidence="1">
    <location>
        <begin position="27"/>
        <end position="51"/>
    </location>
</feature>
<sequence>MIGFVAVAQTIPDGHRFPSSAMAMGDSLPYSNGHEDSPGAGMRPTDDRSLASEDLSPSFTLLTQDLFARDVNGAAGTPRVVLVHTPEAPFNATPSPFNYSSGWSYECQSFYRNIVFLPNSTRFFSIFEQSCIRSNDRLQNNLQTNGSAWTSELRITFRVMSVRQADLLPVRQGLKPIADETVLSYLWPVDCTDGERVSWPIVYQEDKNMSFMATIYGMDIAKNGTHLVLVADRYDGRSMPPRPPVLTSLSTINGSRSSIMPLRGDVTSVDGIAFNHNKTKLFAIENFIIYPADLLSRSGISRVRLVSADVDESGYSVKSDGGDRVGDPFHIVHRHDSHVYLSPHSVTSSGRCIYLISKLAMEVFGVDPLTSKLTRVLDVGIETSPFGFSFFDFPADALRGMAATSDGCNLFITTGIGYPALTGLIWVKMRSRCGKVRSAELVARYDSHGTTEIGSLALQELEGRLFLYVGSTDGRLFELEINRRRLKMIMLGLYARSRDNDNDGWEQGDDEEQTDQSGGVVGCGARRMRLAPR</sequence>
<name>A0A388K480_CHABU</name>
<dbReference type="AlphaFoldDB" id="A0A388K480"/>
<protein>
    <submittedName>
        <fullName evidence="2">Uncharacterized protein</fullName>
    </submittedName>
</protein>
<keyword evidence="3" id="KW-1185">Reference proteome</keyword>
<dbReference type="EMBL" id="BFEA01000055">
    <property type="protein sequence ID" value="GBG64868.1"/>
    <property type="molecule type" value="Genomic_DNA"/>
</dbReference>
<organism evidence="2 3">
    <name type="scientific">Chara braunii</name>
    <name type="common">Braun's stonewort</name>
    <dbReference type="NCBI Taxonomy" id="69332"/>
    <lineage>
        <taxon>Eukaryota</taxon>
        <taxon>Viridiplantae</taxon>
        <taxon>Streptophyta</taxon>
        <taxon>Charophyceae</taxon>
        <taxon>Charales</taxon>
        <taxon>Characeae</taxon>
        <taxon>Chara</taxon>
    </lineage>
</organism>
<comment type="caution">
    <text evidence="2">The sequence shown here is derived from an EMBL/GenBank/DDBJ whole genome shotgun (WGS) entry which is preliminary data.</text>
</comment>
<dbReference type="Gramene" id="GBG64868">
    <property type="protein sequence ID" value="GBG64868"/>
    <property type="gene ID" value="CBR_g48336"/>
</dbReference>
<accession>A0A388K480</accession>
<gene>
    <name evidence="2" type="ORF">CBR_g48336</name>
</gene>
<evidence type="ECO:0000256" key="1">
    <source>
        <dbReference type="SAM" id="MobiDB-lite"/>
    </source>
</evidence>
<dbReference type="Proteomes" id="UP000265515">
    <property type="component" value="Unassembled WGS sequence"/>
</dbReference>
<dbReference type="SUPFAM" id="SSF75011">
    <property type="entry name" value="3-carboxy-cis,cis-mucoante lactonizing enzyme"/>
    <property type="match status" value="1"/>
</dbReference>
<proteinExistence type="predicted"/>
<evidence type="ECO:0000313" key="2">
    <source>
        <dbReference type="EMBL" id="GBG64868.1"/>
    </source>
</evidence>
<reference evidence="2 3" key="1">
    <citation type="journal article" date="2018" name="Cell">
        <title>The Chara Genome: Secondary Complexity and Implications for Plant Terrestrialization.</title>
        <authorList>
            <person name="Nishiyama T."/>
            <person name="Sakayama H."/>
            <person name="Vries J.D."/>
            <person name="Buschmann H."/>
            <person name="Saint-Marcoux D."/>
            <person name="Ullrich K.K."/>
            <person name="Haas F.B."/>
            <person name="Vanderstraeten L."/>
            <person name="Becker D."/>
            <person name="Lang D."/>
            <person name="Vosolsobe S."/>
            <person name="Rombauts S."/>
            <person name="Wilhelmsson P.K.I."/>
            <person name="Janitza P."/>
            <person name="Kern R."/>
            <person name="Heyl A."/>
            <person name="Rumpler F."/>
            <person name="Villalobos L.I.A.C."/>
            <person name="Clay J.M."/>
            <person name="Skokan R."/>
            <person name="Toyoda A."/>
            <person name="Suzuki Y."/>
            <person name="Kagoshima H."/>
            <person name="Schijlen E."/>
            <person name="Tajeshwar N."/>
            <person name="Catarino B."/>
            <person name="Hetherington A.J."/>
            <person name="Saltykova A."/>
            <person name="Bonnot C."/>
            <person name="Breuninger H."/>
            <person name="Symeonidi A."/>
            <person name="Radhakrishnan G.V."/>
            <person name="Van Nieuwerburgh F."/>
            <person name="Deforce D."/>
            <person name="Chang C."/>
            <person name="Karol K.G."/>
            <person name="Hedrich R."/>
            <person name="Ulvskov P."/>
            <person name="Glockner G."/>
            <person name="Delwiche C.F."/>
            <person name="Petrasek J."/>
            <person name="Van de Peer Y."/>
            <person name="Friml J."/>
            <person name="Beilby M."/>
            <person name="Dolan L."/>
            <person name="Kohara Y."/>
            <person name="Sugano S."/>
            <person name="Fujiyama A."/>
            <person name="Delaux P.-M."/>
            <person name="Quint M."/>
            <person name="TheiBen G."/>
            <person name="Hagemann M."/>
            <person name="Harholt J."/>
            <person name="Dunand C."/>
            <person name="Zachgo S."/>
            <person name="Langdale J."/>
            <person name="Maumus F."/>
            <person name="Straeten D.V.D."/>
            <person name="Gould S.B."/>
            <person name="Rensing S.A."/>
        </authorList>
    </citation>
    <scope>NUCLEOTIDE SEQUENCE [LARGE SCALE GENOMIC DNA]</scope>
    <source>
        <strain evidence="2 3">S276</strain>
    </source>
</reference>